<proteinExistence type="predicted"/>
<reference evidence="2" key="1">
    <citation type="submission" date="2015-04" db="UniProtKB">
        <authorList>
            <consortium name="EnsemblPlants"/>
        </authorList>
    </citation>
    <scope>IDENTIFICATION</scope>
</reference>
<feature type="transmembrane region" description="Helical" evidence="1">
    <location>
        <begin position="83"/>
        <end position="103"/>
    </location>
</feature>
<dbReference type="GO" id="GO:0016020">
    <property type="term" value="C:membrane"/>
    <property type="evidence" value="ECO:0007669"/>
    <property type="project" value="TreeGrafter"/>
</dbReference>
<dbReference type="HOGENOM" id="CLU_1828459_0_0_1"/>
<dbReference type="GO" id="GO:0051119">
    <property type="term" value="F:sugar transmembrane transporter activity"/>
    <property type="evidence" value="ECO:0007669"/>
    <property type="project" value="InterPro"/>
</dbReference>
<evidence type="ECO:0008006" key="4">
    <source>
        <dbReference type="Google" id="ProtNLM"/>
    </source>
</evidence>
<evidence type="ECO:0000256" key="1">
    <source>
        <dbReference type="SAM" id="Phobius"/>
    </source>
</evidence>
<organism evidence="2">
    <name type="scientific">Oryza punctata</name>
    <name type="common">Red rice</name>
    <dbReference type="NCBI Taxonomy" id="4537"/>
    <lineage>
        <taxon>Eukaryota</taxon>
        <taxon>Viridiplantae</taxon>
        <taxon>Streptophyta</taxon>
        <taxon>Embryophyta</taxon>
        <taxon>Tracheophyta</taxon>
        <taxon>Spermatophyta</taxon>
        <taxon>Magnoliopsida</taxon>
        <taxon>Liliopsida</taxon>
        <taxon>Poales</taxon>
        <taxon>Poaceae</taxon>
        <taxon>BOP clade</taxon>
        <taxon>Oryzoideae</taxon>
        <taxon>Oryzeae</taxon>
        <taxon>Oryzinae</taxon>
        <taxon>Oryza</taxon>
    </lineage>
</organism>
<evidence type="ECO:0000313" key="2">
    <source>
        <dbReference type="EnsemblPlants" id="OPUNC06G23840.1"/>
    </source>
</evidence>
<keyword evidence="3" id="KW-1185">Reference proteome</keyword>
<dbReference type="InterPro" id="IPR047664">
    <property type="entry name" value="SWEET"/>
</dbReference>
<keyword evidence="1" id="KW-0472">Membrane</keyword>
<dbReference type="OMA" id="FCIIMYV"/>
<dbReference type="Gramene" id="OPUNC06G23840.1">
    <property type="protein sequence ID" value="OPUNC06G23840.1"/>
    <property type="gene ID" value="OPUNC06G23840"/>
</dbReference>
<keyword evidence="1" id="KW-1133">Transmembrane helix</keyword>
<reference evidence="2" key="2">
    <citation type="submission" date="2018-05" db="EMBL/GenBank/DDBJ databases">
        <title>OpunRS2 (Oryza punctata Reference Sequence Version 2).</title>
        <authorList>
            <person name="Zhang J."/>
            <person name="Kudrna D."/>
            <person name="Lee S."/>
            <person name="Talag J."/>
            <person name="Welchert J."/>
            <person name="Wing R.A."/>
        </authorList>
    </citation>
    <scope>NUCLEOTIDE SEQUENCE [LARGE SCALE GENOMIC DNA]</scope>
</reference>
<evidence type="ECO:0000313" key="3">
    <source>
        <dbReference type="Proteomes" id="UP000026962"/>
    </source>
</evidence>
<protein>
    <recommendedName>
        <fullName evidence="4">Bidirectional sugar transporter SWEET</fullName>
    </recommendedName>
</protein>
<dbReference type="STRING" id="4537.A0A0E0LF63"/>
<dbReference type="Proteomes" id="UP000026962">
    <property type="component" value="Chromosome 6"/>
</dbReference>
<accession>A0A0E0LF63</accession>
<feature type="transmembrane region" description="Helical" evidence="1">
    <location>
        <begin position="60"/>
        <end position="77"/>
    </location>
</feature>
<feature type="transmembrane region" description="Helical" evidence="1">
    <location>
        <begin position="30"/>
        <end position="53"/>
    </location>
</feature>
<keyword evidence="1" id="KW-0812">Transmembrane</keyword>
<dbReference type="AlphaFoldDB" id="A0A0E0LF63"/>
<dbReference type="EnsemblPlants" id="OPUNC06G23840.1">
    <property type="protein sequence ID" value="OPUNC06G23840.1"/>
    <property type="gene ID" value="OPUNC06G23840"/>
</dbReference>
<dbReference type="eggNOG" id="KOG1623">
    <property type="taxonomic scope" value="Eukaryota"/>
</dbReference>
<sequence>MMWLLYAASPPCSRAPWRSSSPSAPPAWPIQLAYIALFLAFGGAVALLVLTLAHTRERRAMVVGILIVLFGTGMYAAPLTVMITNGLGIMFAVAQLILYAIYYKSTRQIIEARKADITEVVVDDSSSANPSSGAAAANGRY</sequence>
<name>A0A0E0LF63_ORYPU</name>
<dbReference type="PANTHER" id="PTHR10791">
    <property type="entry name" value="RAG1-ACTIVATING PROTEIN 1"/>
    <property type="match status" value="1"/>
</dbReference>
<dbReference type="PANTHER" id="PTHR10791:SF130">
    <property type="entry name" value="BIDIRECTIONAL SUGAR TRANSPORTER SWEET6-RELATED"/>
    <property type="match status" value="1"/>
</dbReference>